<dbReference type="PANTHER" id="PTHR46609:SF8">
    <property type="entry name" value="YQAJ VIRAL RECOMBINASE DOMAIN-CONTAINING PROTEIN"/>
    <property type="match status" value="1"/>
</dbReference>
<gene>
    <name evidence="1" type="ORF">PMEA_00033459</name>
</gene>
<organism evidence="1 2">
    <name type="scientific">Pocillopora meandrina</name>
    <dbReference type="NCBI Taxonomy" id="46732"/>
    <lineage>
        <taxon>Eukaryota</taxon>
        <taxon>Metazoa</taxon>
        <taxon>Cnidaria</taxon>
        <taxon>Anthozoa</taxon>
        <taxon>Hexacorallia</taxon>
        <taxon>Scleractinia</taxon>
        <taxon>Astrocoeniina</taxon>
        <taxon>Pocilloporidae</taxon>
        <taxon>Pocillopora</taxon>
    </lineage>
</organism>
<dbReference type="PANTHER" id="PTHR46609">
    <property type="entry name" value="EXONUCLEASE, PHAGE-TYPE/RECB, C-TERMINAL DOMAIN-CONTAINING PROTEIN"/>
    <property type="match status" value="1"/>
</dbReference>
<dbReference type="EMBL" id="CALNXJ010000008">
    <property type="protein sequence ID" value="CAH3046766.1"/>
    <property type="molecule type" value="Genomic_DNA"/>
</dbReference>
<sequence>LINPKPFTSRYVEHGLIHEAVATEQYERIMFAPRAPLKVLKSGFVVCSDMLLLGGSPDDRVVDFGCHYCFAPNVKCPVTKYQVTPVEACHEPNFSHEAVHGQCKQKRNHDEHTQVQGQ</sequence>
<dbReference type="InterPro" id="IPR051703">
    <property type="entry name" value="NF-kappa-B_Signaling_Reg"/>
</dbReference>
<dbReference type="Gene3D" id="3.90.320.10">
    <property type="match status" value="1"/>
</dbReference>
<evidence type="ECO:0000313" key="1">
    <source>
        <dbReference type="EMBL" id="CAH3046766.1"/>
    </source>
</evidence>
<accession>A0AAU9W8G3</accession>
<feature type="non-terminal residue" evidence="1">
    <location>
        <position position="118"/>
    </location>
</feature>
<reference evidence="1 2" key="1">
    <citation type="submission" date="2022-05" db="EMBL/GenBank/DDBJ databases">
        <authorList>
            <consortium name="Genoscope - CEA"/>
            <person name="William W."/>
        </authorList>
    </citation>
    <scope>NUCLEOTIDE SEQUENCE [LARGE SCALE GENOMIC DNA]</scope>
</reference>
<name>A0AAU9W8G3_9CNID</name>
<proteinExistence type="predicted"/>
<protein>
    <submittedName>
        <fullName evidence="1">Uncharacterized protein</fullName>
    </submittedName>
</protein>
<feature type="non-terminal residue" evidence="1">
    <location>
        <position position="1"/>
    </location>
</feature>
<dbReference type="Proteomes" id="UP001159428">
    <property type="component" value="Unassembled WGS sequence"/>
</dbReference>
<keyword evidence="2" id="KW-1185">Reference proteome</keyword>
<dbReference type="AlphaFoldDB" id="A0AAU9W8G3"/>
<comment type="caution">
    <text evidence="1">The sequence shown here is derived from an EMBL/GenBank/DDBJ whole genome shotgun (WGS) entry which is preliminary data.</text>
</comment>
<evidence type="ECO:0000313" key="2">
    <source>
        <dbReference type="Proteomes" id="UP001159428"/>
    </source>
</evidence>
<dbReference type="InterPro" id="IPR011604">
    <property type="entry name" value="PDDEXK-like_dom_sf"/>
</dbReference>